<dbReference type="EMBL" id="MN739279">
    <property type="protein sequence ID" value="QHS96775.1"/>
    <property type="molecule type" value="Genomic_DNA"/>
</dbReference>
<proteinExistence type="predicted"/>
<name>A0A6C0BWF5_9ZZZZ</name>
<reference evidence="2" key="1">
    <citation type="journal article" date="2020" name="Nature">
        <title>Giant virus diversity and host interactions through global metagenomics.</title>
        <authorList>
            <person name="Schulz F."/>
            <person name="Roux S."/>
            <person name="Paez-Espino D."/>
            <person name="Jungbluth S."/>
            <person name="Walsh D.A."/>
            <person name="Denef V.J."/>
            <person name="McMahon K.D."/>
            <person name="Konstantinidis K.T."/>
            <person name="Eloe-Fadrosh E.A."/>
            <person name="Kyrpides N.C."/>
            <person name="Woyke T."/>
        </authorList>
    </citation>
    <scope>NUCLEOTIDE SEQUENCE</scope>
    <source>
        <strain evidence="2">GVMAG-M-3300020166-5</strain>
    </source>
</reference>
<evidence type="ECO:0000313" key="2">
    <source>
        <dbReference type="EMBL" id="QHS96775.1"/>
    </source>
</evidence>
<dbReference type="AlphaFoldDB" id="A0A6C0BWF5"/>
<protein>
    <recommendedName>
        <fullName evidence="1">Thioredoxin domain-containing protein</fullName>
    </recommendedName>
</protein>
<organism evidence="2">
    <name type="scientific">viral metagenome</name>
    <dbReference type="NCBI Taxonomy" id="1070528"/>
    <lineage>
        <taxon>unclassified sequences</taxon>
        <taxon>metagenomes</taxon>
        <taxon>organismal metagenomes</taxon>
    </lineage>
</organism>
<dbReference type="InterPro" id="IPR013766">
    <property type="entry name" value="Thioredoxin_domain"/>
</dbReference>
<dbReference type="Pfam" id="PF00085">
    <property type="entry name" value="Thioredoxin"/>
    <property type="match status" value="1"/>
</dbReference>
<accession>A0A6C0BWF5</accession>
<dbReference type="InterPro" id="IPR036249">
    <property type="entry name" value="Thioredoxin-like_sf"/>
</dbReference>
<dbReference type="SUPFAM" id="SSF52833">
    <property type="entry name" value="Thioredoxin-like"/>
    <property type="match status" value="1"/>
</dbReference>
<evidence type="ECO:0000259" key="1">
    <source>
        <dbReference type="Pfam" id="PF00085"/>
    </source>
</evidence>
<sequence>MIEVYTELSEDTLKELLVTSPSEVIVLKFTATWCKPCQRIAQLVCNHFRDMPDNVTAFELDIDDECNKPLYSFLKKKRMVVGVPAILVFYGNIKRDHWFIPDIIVNNSNVNDINRLFSCVKEAANKINV</sequence>
<feature type="domain" description="Thioredoxin" evidence="1">
    <location>
        <begin position="9"/>
        <end position="90"/>
    </location>
</feature>
<dbReference type="CDD" id="cd02947">
    <property type="entry name" value="TRX_family"/>
    <property type="match status" value="1"/>
</dbReference>
<dbReference type="Gene3D" id="3.40.30.10">
    <property type="entry name" value="Glutaredoxin"/>
    <property type="match status" value="1"/>
</dbReference>